<protein>
    <submittedName>
        <fullName evidence="5">Alpha/beta hydrolase fold domain-containing protein</fullName>
    </submittedName>
</protein>
<dbReference type="Gene3D" id="2.20.25.240">
    <property type="match status" value="1"/>
</dbReference>
<dbReference type="GO" id="GO:0047372">
    <property type="term" value="F:monoacylglycerol lipase activity"/>
    <property type="evidence" value="ECO:0007669"/>
    <property type="project" value="TreeGrafter"/>
</dbReference>
<evidence type="ECO:0000256" key="1">
    <source>
        <dbReference type="SAM" id="MobiDB-lite"/>
    </source>
</evidence>
<dbReference type="GO" id="GO:0006660">
    <property type="term" value="P:phosphatidylserine catabolic process"/>
    <property type="evidence" value="ECO:0007669"/>
    <property type="project" value="TreeGrafter"/>
</dbReference>
<evidence type="ECO:0000259" key="4">
    <source>
        <dbReference type="Pfam" id="PF22990"/>
    </source>
</evidence>
<evidence type="ECO:0000313" key="6">
    <source>
        <dbReference type="Proteomes" id="UP001201812"/>
    </source>
</evidence>
<proteinExistence type="predicted"/>
<dbReference type="Proteomes" id="UP001201812">
    <property type="component" value="Unassembled WGS sequence"/>
</dbReference>
<feature type="transmembrane region" description="Helical" evidence="2">
    <location>
        <begin position="63"/>
        <end position="88"/>
    </location>
</feature>
<evidence type="ECO:0000259" key="3">
    <source>
        <dbReference type="Pfam" id="PF00561"/>
    </source>
</evidence>
<dbReference type="EMBL" id="JAKKPZ010000001">
    <property type="protein sequence ID" value="KAI1729239.1"/>
    <property type="molecule type" value="Genomic_DNA"/>
</dbReference>
<feature type="domain" description="AB hydrolase-1" evidence="3">
    <location>
        <begin position="240"/>
        <end position="381"/>
    </location>
</feature>
<organism evidence="5 6">
    <name type="scientific">Ditylenchus destructor</name>
    <dbReference type="NCBI Taxonomy" id="166010"/>
    <lineage>
        <taxon>Eukaryota</taxon>
        <taxon>Metazoa</taxon>
        <taxon>Ecdysozoa</taxon>
        <taxon>Nematoda</taxon>
        <taxon>Chromadorea</taxon>
        <taxon>Rhabditida</taxon>
        <taxon>Tylenchina</taxon>
        <taxon>Tylenchomorpha</taxon>
        <taxon>Sphaerularioidea</taxon>
        <taxon>Anguinidae</taxon>
        <taxon>Anguininae</taxon>
        <taxon>Ditylenchus</taxon>
    </lineage>
</organism>
<dbReference type="Pfam" id="PF00561">
    <property type="entry name" value="Abhydrolase_1"/>
    <property type="match status" value="1"/>
</dbReference>
<dbReference type="Gene3D" id="3.40.50.1820">
    <property type="entry name" value="alpha/beta hydrolase"/>
    <property type="match status" value="1"/>
</dbReference>
<dbReference type="GO" id="GO:0012505">
    <property type="term" value="C:endomembrane system"/>
    <property type="evidence" value="ECO:0007669"/>
    <property type="project" value="TreeGrafter"/>
</dbReference>
<dbReference type="InterPro" id="IPR000073">
    <property type="entry name" value="AB_hydrolase_1"/>
</dbReference>
<dbReference type="AlphaFoldDB" id="A0AAD4NKM1"/>
<evidence type="ECO:0000313" key="5">
    <source>
        <dbReference type="EMBL" id="KAI1729239.1"/>
    </source>
</evidence>
<feature type="region of interest" description="Disordered" evidence="1">
    <location>
        <begin position="530"/>
        <end position="552"/>
    </location>
</feature>
<comment type="caution">
    <text evidence="5">The sequence shown here is derived from an EMBL/GenBank/DDBJ whole genome shotgun (WGS) entry which is preliminary data.</text>
</comment>
<dbReference type="InterPro" id="IPR054518">
    <property type="entry name" value="ABHD16_N"/>
</dbReference>
<dbReference type="PANTHER" id="PTHR12277:SF72">
    <property type="entry name" value="BAT5L PROTEIN"/>
    <property type="match status" value="1"/>
</dbReference>
<dbReference type="GO" id="GO:0052651">
    <property type="term" value="P:monoacylglycerol catabolic process"/>
    <property type="evidence" value="ECO:0007669"/>
    <property type="project" value="TreeGrafter"/>
</dbReference>
<feature type="domain" description="Phosphatidylserine Lipase ABHD16 N-terminal" evidence="4">
    <location>
        <begin position="8"/>
        <end position="125"/>
    </location>
</feature>
<name>A0AAD4NKM1_9BILA</name>
<dbReference type="Pfam" id="PF22990">
    <property type="entry name" value="ABHD16_N"/>
    <property type="match status" value="1"/>
</dbReference>
<feature type="compositionally biased region" description="Acidic residues" evidence="1">
    <location>
        <begin position="530"/>
        <end position="539"/>
    </location>
</feature>
<keyword evidence="5" id="KW-0378">Hydrolase</keyword>
<keyword evidence="2" id="KW-0812">Transmembrane</keyword>
<dbReference type="GO" id="GO:0004620">
    <property type="term" value="F:phospholipase activity"/>
    <property type="evidence" value="ECO:0007669"/>
    <property type="project" value="TreeGrafter"/>
</dbReference>
<keyword evidence="2" id="KW-1133">Transmembrane helix</keyword>
<dbReference type="PANTHER" id="PTHR12277">
    <property type="entry name" value="ALPHA/BETA HYDROLASE DOMAIN-CONTAINING PROTEIN"/>
    <property type="match status" value="1"/>
</dbReference>
<reference evidence="5" key="1">
    <citation type="submission" date="2022-01" db="EMBL/GenBank/DDBJ databases">
        <title>Genome Sequence Resource for Two Populations of Ditylenchus destructor, the Migratory Endoparasitic Phytonematode.</title>
        <authorList>
            <person name="Zhang H."/>
            <person name="Lin R."/>
            <person name="Xie B."/>
        </authorList>
    </citation>
    <scope>NUCLEOTIDE SEQUENCE</scope>
    <source>
        <strain evidence="5">BazhouSP</strain>
    </source>
</reference>
<accession>A0AAD4NKM1</accession>
<dbReference type="InterPro" id="IPR029058">
    <property type="entry name" value="AB_hydrolase_fold"/>
</dbReference>
<gene>
    <name evidence="5" type="ORF">DdX_01468</name>
</gene>
<dbReference type="SUPFAM" id="SSF53474">
    <property type="entry name" value="alpha/beta-Hydrolases"/>
    <property type="match status" value="1"/>
</dbReference>
<keyword evidence="6" id="KW-1185">Reference proteome</keyword>
<evidence type="ECO:0000256" key="2">
    <source>
        <dbReference type="SAM" id="Phobius"/>
    </source>
</evidence>
<keyword evidence="2" id="KW-0472">Membrane</keyword>
<sequence length="699" mass="79398">MGQEFSLWLSGPKIYNKLVENEGPYQANICEYSGDKMLSIATGMRNFCTAVSPILVPYMLHRYHLTAVFVGVKYLAAYLAIAFVLRFVGRATNAEYRKFATLLVTSRDNPKNLGARNELKLYDYECFAAPADFVAKTSHRASRFFVAVTDEPIMQPISEPLDTLRKVLAYITAHTFGRRMLFPGSIALLKSVVNGALVEKRKEYVMYQESQRNILLTEDGNNIDTMFFDRRGKIDKGDTLVIVFEGNAGFYEAGVLVTPLHCAYSVLGFNMPGFGESTGTPYPSEILNSVEAVMQFATQTLGFEQKDIVLYAWSIGGFSASWAAANYNVKAVILDASFDDLVPLAIEKMPAIMSSVVHYTVRRYFNLSIAKQLAKYNGAVLLIRRWNDEIIVSDSTSDEDTRRASNRANDLLVNFLDNRYPGLLQSFEDEDHIRTWLAHDAATRLVTFNVSEPIIPTNISELDQNERLVLIEQLCHKHFLDYEATHNVPLPANYFKFMASAREQLQQLHKAQKRARLPTADDSILEEQLVDEHEEEDSAASDQENRQPVQFQRGTTNQGNICLWYQEFRYVRTRKDGNWFRCERRTCKASLLLEDEENLTGVLGSNEHNHVAAPSRQQAETRRQHMKARAVRIQHSRGRRKRSVIKEEQVINVLDAANFDTDEGLIDAVNLLGLVMQGFVDGLRVPNEDEEENETLEEE</sequence>